<keyword evidence="7" id="KW-0482">Metalloprotease</keyword>
<dbReference type="SUPFAM" id="SSF55486">
    <property type="entry name" value="Metalloproteases ('zincins'), catalytic domain"/>
    <property type="match status" value="1"/>
</dbReference>
<evidence type="ECO:0000256" key="4">
    <source>
        <dbReference type="ARBA" id="ARBA00022723"/>
    </source>
</evidence>
<dbReference type="GO" id="GO:0006518">
    <property type="term" value="P:peptide metabolic process"/>
    <property type="evidence" value="ECO:0007669"/>
    <property type="project" value="TreeGrafter"/>
</dbReference>
<dbReference type="InterPro" id="IPR024077">
    <property type="entry name" value="Neurolysin/TOP_dom2"/>
</dbReference>
<evidence type="ECO:0000256" key="1">
    <source>
        <dbReference type="ARBA" id="ARBA00001947"/>
    </source>
</evidence>
<dbReference type="Gene3D" id="1.10.1370.10">
    <property type="entry name" value="Neurolysin, domain 3"/>
    <property type="match status" value="1"/>
</dbReference>
<feature type="domain" description="Peptidase M3A/M3B catalytic" evidence="8">
    <location>
        <begin position="241"/>
        <end position="685"/>
    </location>
</feature>
<comment type="similarity">
    <text evidence="2">Belongs to the peptidase M3 family.</text>
</comment>
<keyword evidence="5" id="KW-0378">Hydrolase</keyword>
<dbReference type="AlphaFoldDB" id="A0A382AE65"/>
<proteinExistence type="inferred from homology"/>
<dbReference type="Pfam" id="PF01432">
    <property type="entry name" value="Peptidase_M3"/>
    <property type="match status" value="1"/>
</dbReference>
<evidence type="ECO:0000256" key="5">
    <source>
        <dbReference type="ARBA" id="ARBA00022801"/>
    </source>
</evidence>
<dbReference type="GO" id="GO:0004222">
    <property type="term" value="F:metalloendopeptidase activity"/>
    <property type="evidence" value="ECO:0007669"/>
    <property type="project" value="InterPro"/>
</dbReference>
<dbReference type="Gene3D" id="3.40.390.10">
    <property type="entry name" value="Collagenase (Catalytic Domain)"/>
    <property type="match status" value="1"/>
</dbReference>
<dbReference type="InterPro" id="IPR045090">
    <property type="entry name" value="Pept_M3A_M3B"/>
</dbReference>
<sequence length="686" mass="79432">MNRIILFIGLILIKGCTPTSNDTSNNPLVIGFNKDFDFENIKPGHIKEGTDFVISQAEKIKIEIIKWDDSKRTYENTLVPIDDIYNVIESVWSPGYLMGSVHTKEEIRNEGLESSKTIQNYMTDLSLDEELYKAVLEYSKSDEAKSLIGLRKKFLDDMLLGYKRIGFMLPKEQREKVKAVLNTLTNLGLEFDKNIRSAQDTLFLEEKDIDGMPDNYKKERLHSSGKYAIDMSYPSYMPFMDLAESDKAREQLRYKFNNRAVDKNIDVLDEILRNRNKLVSLLGYNSYAEYRTEDRMAKNPKNVWEFENDLKQKLRKKAENDVQEMLKIKSVRLKTDAKNIYSWEAGYYENQVKLKKYDLDAEEVRQYFEFNNVTSGLFTIYQRLFNVRFEKVENPSLWHEDVQMFSIYEKDSDELIGKFYLDMFPRPNKYGHAAAFSVIMGKMTDNGYQKPATALVCNFPKPTKYQPSLLTHDDVETYFHEFGHLVHGVLTKSPLVSYAGTSVPRDFVEAPSQMLENWVWEKESLSLFAKHYETGDIIPDALLEKMIAAKNLNSGTKALQQVFYGIYDFSLNDGYDPDGNKSTTDMIKELKNDVTLYPYQEGTHQQASFGHLNGYGAAYYGYKWSEVYAHDMFSIFKTEGILNPKTGLKYRRIILEKGGTEEPLDLVRKFLGREPNSDAFLRSMGI</sequence>
<reference evidence="9" key="1">
    <citation type="submission" date="2018-05" db="EMBL/GenBank/DDBJ databases">
        <authorList>
            <person name="Lanie J.A."/>
            <person name="Ng W.-L."/>
            <person name="Kazmierczak K.M."/>
            <person name="Andrzejewski T.M."/>
            <person name="Davidsen T.M."/>
            <person name="Wayne K.J."/>
            <person name="Tettelin H."/>
            <person name="Glass J.I."/>
            <person name="Rusch D."/>
            <person name="Podicherti R."/>
            <person name="Tsui H.-C.T."/>
            <person name="Winkler M.E."/>
        </authorList>
    </citation>
    <scope>NUCLEOTIDE SEQUENCE</scope>
</reference>
<dbReference type="PANTHER" id="PTHR11804:SF84">
    <property type="entry name" value="SACCHAROLYSIN"/>
    <property type="match status" value="1"/>
</dbReference>
<dbReference type="EMBL" id="UINC01024953">
    <property type="protein sequence ID" value="SVA99644.1"/>
    <property type="molecule type" value="Genomic_DNA"/>
</dbReference>
<dbReference type="InterPro" id="IPR024079">
    <property type="entry name" value="MetalloPept_cat_dom_sf"/>
</dbReference>
<dbReference type="GO" id="GO:0046872">
    <property type="term" value="F:metal ion binding"/>
    <property type="evidence" value="ECO:0007669"/>
    <property type="project" value="UniProtKB-KW"/>
</dbReference>
<accession>A0A382AE65</accession>
<dbReference type="FunFam" id="3.40.390.10:FF:000006">
    <property type="entry name" value="Thimet oligopeptidase 1"/>
    <property type="match status" value="1"/>
</dbReference>
<dbReference type="PANTHER" id="PTHR11804">
    <property type="entry name" value="PROTEASE M3 THIMET OLIGOPEPTIDASE-RELATED"/>
    <property type="match status" value="1"/>
</dbReference>
<keyword evidence="3" id="KW-0645">Protease</keyword>
<dbReference type="Gene3D" id="1.10.1370.40">
    <property type="match status" value="1"/>
</dbReference>
<evidence type="ECO:0000259" key="8">
    <source>
        <dbReference type="Pfam" id="PF01432"/>
    </source>
</evidence>
<evidence type="ECO:0000256" key="7">
    <source>
        <dbReference type="ARBA" id="ARBA00023049"/>
    </source>
</evidence>
<evidence type="ECO:0000256" key="6">
    <source>
        <dbReference type="ARBA" id="ARBA00022833"/>
    </source>
</evidence>
<evidence type="ECO:0000313" key="9">
    <source>
        <dbReference type="EMBL" id="SVA99644.1"/>
    </source>
</evidence>
<comment type="cofactor">
    <cofactor evidence="1">
        <name>Zn(2+)</name>
        <dbReference type="ChEBI" id="CHEBI:29105"/>
    </cofactor>
</comment>
<organism evidence="9">
    <name type="scientific">marine metagenome</name>
    <dbReference type="NCBI Taxonomy" id="408172"/>
    <lineage>
        <taxon>unclassified sequences</taxon>
        <taxon>metagenomes</taxon>
        <taxon>ecological metagenomes</taxon>
    </lineage>
</organism>
<keyword evidence="6" id="KW-0862">Zinc</keyword>
<evidence type="ECO:0000256" key="2">
    <source>
        <dbReference type="ARBA" id="ARBA00006040"/>
    </source>
</evidence>
<keyword evidence="4" id="KW-0479">Metal-binding</keyword>
<gene>
    <name evidence="9" type="ORF">METZ01_LOCUS152498</name>
</gene>
<evidence type="ECO:0000256" key="3">
    <source>
        <dbReference type="ARBA" id="ARBA00022670"/>
    </source>
</evidence>
<name>A0A382AE65_9ZZZZ</name>
<protein>
    <recommendedName>
        <fullName evidence="8">Peptidase M3A/M3B catalytic domain-containing protein</fullName>
    </recommendedName>
</protein>
<dbReference type="CDD" id="cd06455">
    <property type="entry name" value="M3A_TOP"/>
    <property type="match status" value="1"/>
</dbReference>
<dbReference type="GO" id="GO:0006508">
    <property type="term" value="P:proteolysis"/>
    <property type="evidence" value="ECO:0007669"/>
    <property type="project" value="UniProtKB-KW"/>
</dbReference>
<dbReference type="InterPro" id="IPR001567">
    <property type="entry name" value="Pept_M3A_M3B_dom"/>
</dbReference>